<feature type="transmembrane region" description="Helical" evidence="7">
    <location>
        <begin position="228"/>
        <end position="253"/>
    </location>
</feature>
<evidence type="ECO:0000256" key="1">
    <source>
        <dbReference type="ARBA" id="ARBA00004651"/>
    </source>
</evidence>
<keyword evidence="3" id="KW-1003">Cell membrane</keyword>
<gene>
    <name evidence="9" type="ORF">UFOPK2656_00676</name>
    <name evidence="10" type="ORF">UFOPK3099_00655</name>
    <name evidence="11" type="ORF">UFOPK3267_01480</name>
    <name evidence="12" type="ORF">UFOPK3651_00714</name>
    <name evidence="13" type="ORF">UFOPK3931_03214</name>
    <name evidence="8" type="ORF">UFOPK4189_00674</name>
</gene>
<evidence type="ECO:0000313" key="9">
    <source>
        <dbReference type="EMBL" id="CAB4711049.1"/>
    </source>
</evidence>
<feature type="transmembrane region" description="Helical" evidence="7">
    <location>
        <begin position="84"/>
        <end position="105"/>
    </location>
</feature>
<dbReference type="EMBL" id="CAFBOL010000150">
    <property type="protein sequence ID" value="CAB5018495.1"/>
    <property type="molecule type" value="Genomic_DNA"/>
</dbReference>
<evidence type="ECO:0000256" key="5">
    <source>
        <dbReference type="ARBA" id="ARBA00022989"/>
    </source>
</evidence>
<organism evidence="11">
    <name type="scientific">freshwater metagenome</name>
    <dbReference type="NCBI Taxonomy" id="449393"/>
    <lineage>
        <taxon>unclassified sequences</taxon>
        <taxon>metagenomes</taxon>
        <taxon>ecological metagenomes</taxon>
    </lineage>
</organism>
<evidence type="ECO:0000313" key="10">
    <source>
        <dbReference type="EMBL" id="CAB4809839.1"/>
    </source>
</evidence>
<feature type="transmembrane region" description="Helical" evidence="7">
    <location>
        <begin position="265"/>
        <end position="284"/>
    </location>
</feature>
<feature type="transmembrane region" description="Helical" evidence="7">
    <location>
        <begin position="296"/>
        <end position="314"/>
    </location>
</feature>
<keyword evidence="2" id="KW-0813">Transport</keyword>
<feature type="transmembrane region" description="Helical" evidence="7">
    <location>
        <begin position="111"/>
        <end position="127"/>
    </location>
</feature>
<feature type="transmembrane region" description="Helical" evidence="7">
    <location>
        <begin position="52"/>
        <end position="72"/>
    </location>
</feature>
<dbReference type="CDD" id="cd06173">
    <property type="entry name" value="MFS_MefA_like"/>
    <property type="match status" value="1"/>
</dbReference>
<dbReference type="EMBL" id="CAFAAV010000035">
    <property type="protein sequence ID" value="CAB4809839.1"/>
    <property type="molecule type" value="Genomic_DNA"/>
</dbReference>
<dbReference type="EMBL" id="CAFBMT010000003">
    <property type="protein sequence ID" value="CAB4918768.1"/>
    <property type="molecule type" value="Genomic_DNA"/>
</dbReference>
<evidence type="ECO:0000313" key="12">
    <source>
        <dbReference type="EMBL" id="CAB4918768.1"/>
    </source>
</evidence>
<proteinExistence type="predicted"/>
<accession>A0A6J7C4T9</accession>
<evidence type="ECO:0000256" key="7">
    <source>
        <dbReference type="SAM" id="Phobius"/>
    </source>
</evidence>
<dbReference type="AlphaFoldDB" id="A0A6J7C4T9"/>
<dbReference type="PANTHER" id="PTHR23513:SF11">
    <property type="entry name" value="STAPHYLOFERRIN A TRANSPORTER"/>
    <property type="match status" value="1"/>
</dbReference>
<evidence type="ECO:0000313" key="13">
    <source>
        <dbReference type="EMBL" id="CAB5018495.1"/>
    </source>
</evidence>
<evidence type="ECO:0000256" key="3">
    <source>
        <dbReference type="ARBA" id="ARBA00022475"/>
    </source>
</evidence>
<dbReference type="GO" id="GO:0005886">
    <property type="term" value="C:plasma membrane"/>
    <property type="evidence" value="ECO:0007669"/>
    <property type="project" value="UniProtKB-SubCell"/>
</dbReference>
<sequence>MSRARGAARTTFLSLRTRNFRLFFFGQLISQIGNWLTMIALTLLVLHATKSGVAVGGLVACQYGPILLLGAYGGLIADRSDKRVLLVITQTLQMAQSFTLATLAFMDHPPLMAFYITSLAGGIILAFDNPARRSFVSEIVPPAQMSNAVTLNTALMTSSRIFGPALAGVLVVTAGYAWTFMIDALSYVAAIGGYLLMRKGELFPVPKSVRAKGQVREGVRYVRTVRELYVPMVMVTIIGIFTFNFSVTLPLFVTHSLRGSDGTYTIVYAVLSVGSLAAALRAAHRLSPGVEHVVRGAFLFGAAMLLFSLTPNLLSAFPTALFVGFASIMFMTSATAIVQVRADPAMRGRVLALQAIVLIGTTPIGGPLLGWACDQFGARYGVAIGGVGAVAAGVWGRAECRRPLHADDPTGAVGSVVSA</sequence>
<keyword evidence="6 7" id="KW-0472">Membrane</keyword>
<protein>
    <submittedName>
        <fullName evidence="11">Unannotated protein</fullName>
    </submittedName>
</protein>
<dbReference type="Gene3D" id="1.20.1250.20">
    <property type="entry name" value="MFS general substrate transporter like domains"/>
    <property type="match status" value="1"/>
</dbReference>
<keyword evidence="4 7" id="KW-0812">Transmembrane</keyword>
<reference evidence="11" key="1">
    <citation type="submission" date="2020-05" db="EMBL/GenBank/DDBJ databases">
        <authorList>
            <person name="Chiriac C."/>
            <person name="Salcher M."/>
            <person name="Ghai R."/>
            <person name="Kavagutti S V."/>
        </authorList>
    </citation>
    <scope>NUCLEOTIDE SEQUENCE</scope>
</reference>
<keyword evidence="5 7" id="KW-1133">Transmembrane helix</keyword>
<evidence type="ECO:0000256" key="2">
    <source>
        <dbReference type="ARBA" id="ARBA00022448"/>
    </source>
</evidence>
<dbReference type="PANTHER" id="PTHR23513">
    <property type="entry name" value="INTEGRAL MEMBRANE EFFLUX PROTEIN-RELATED"/>
    <property type="match status" value="1"/>
</dbReference>
<feature type="transmembrane region" description="Helical" evidence="7">
    <location>
        <begin position="148"/>
        <end position="170"/>
    </location>
</feature>
<dbReference type="EMBL" id="CAFBIY010000077">
    <property type="protein sequence ID" value="CAB4851319.1"/>
    <property type="molecule type" value="Genomic_DNA"/>
</dbReference>
<dbReference type="Pfam" id="PF05977">
    <property type="entry name" value="MFS_3"/>
    <property type="match status" value="1"/>
</dbReference>
<name>A0A6J7C4T9_9ZZZZ</name>
<dbReference type="InterPro" id="IPR036259">
    <property type="entry name" value="MFS_trans_sf"/>
</dbReference>
<dbReference type="SUPFAM" id="SSF103473">
    <property type="entry name" value="MFS general substrate transporter"/>
    <property type="match status" value="1"/>
</dbReference>
<dbReference type="EMBL" id="CAESGF010000003">
    <property type="protein sequence ID" value="CAB4362887.1"/>
    <property type="molecule type" value="Genomic_DNA"/>
</dbReference>
<evidence type="ECO:0000256" key="4">
    <source>
        <dbReference type="ARBA" id="ARBA00022692"/>
    </source>
</evidence>
<dbReference type="EMBL" id="CAEZYF010000003">
    <property type="protein sequence ID" value="CAB4711049.1"/>
    <property type="molecule type" value="Genomic_DNA"/>
</dbReference>
<dbReference type="InterPro" id="IPR010290">
    <property type="entry name" value="TM_effector"/>
</dbReference>
<evidence type="ECO:0000313" key="11">
    <source>
        <dbReference type="EMBL" id="CAB4851319.1"/>
    </source>
</evidence>
<feature type="transmembrane region" description="Helical" evidence="7">
    <location>
        <begin position="350"/>
        <end position="372"/>
    </location>
</feature>
<feature type="transmembrane region" description="Helical" evidence="7">
    <location>
        <begin position="378"/>
        <end position="396"/>
    </location>
</feature>
<comment type="subcellular location">
    <subcellularLocation>
        <location evidence="1">Cell membrane</location>
        <topology evidence="1">Multi-pass membrane protein</topology>
    </subcellularLocation>
</comment>
<evidence type="ECO:0000256" key="6">
    <source>
        <dbReference type="ARBA" id="ARBA00023136"/>
    </source>
</evidence>
<feature type="transmembrane region" description="Helical" evidence="7">
    <location>
        <begin position="320"/>
        <end position="338"/>
    </location>
</feature>
<feature type="transmembrane region" description="Helical" evidence="7">
    <location>
        <begin position="176"/>
        <end position="197"/>
    </location>
</feature>
<evidence type="ECO:0000313" key="8">
    <source>
        <dbReference type="EMBL" id="CAB4362887.1"/>
    </source>
</evidence>
<feature type="transmembrane region" description="Helical" evidence="7">
    <location>
        <begin position="20"/>
        <end position="46"/>
    </location>
</feature>